<dbReference type="InterPro" id="IPR036812">
    <property type="entry name" value="NAD(P)_OxRdtase_dom_sf"/>
</dbReference>
<dbReference type="InterPro" id="IPR023210">
    <property type="entry name" value="NADP_OxRdtase_dom"/>
</dbReference>
<evidence type="ECO:0000313" key="3">
    <source>
        <dbReference type="Proteomes" id="UP000005143"/>
    </source>
</evidence>
<dbReference type="Proteomes" id="UP000005143">
    <property type="component" value="Unassembled WGS sequence"/>
</dbReference>
<protein>
    <submittedName>
        <fullName evidence="2">Aldo-keto reductase</fullName>
    </submittedName>
</protein>
<gene>
    <name evidence="2" type="ORF">PAI11_15510</name>
</gene>
<comment type="caution">
    <text evidence="2">The sequence shown here is derived from an EMBL/GenBank/DDBJ whole genome shotgun (WGS) entry which is preliminary data.</text>
</comment>
<dbReference type="SUPFAM" id="SSF51430">
    <property type="entry name" value="NAD(P)-linked oxidoreductase"/>
    <property type="match status" value="1"/>
</dbReference>
<evidence type="ECO:0000259" key="1">
    <source>
        <dbReference type="Pfam" id="PF00248"/>
    </source>
</evidence>
<dbReference type="Pfam" id="PF00248">
    <property type="entry name" value="Aldo_ket_red"/>
    <property type="match status" value="1"/>
</dbReference>
<dbReference type="InterPro" id="IPR053135">
    <property type="entry name" value="AKR2_Oxidoreductase"/>
</dbReference>
<accession>H0E425</accession>
<dbReference type="PANTHER" id="PTHR43312">
    <property type="entry name" value="D-THREO-ALDOSE 1-DEHYDROGENASE"/>
    <property type="match status" value="1"/>
</dbReference>
<dbReference type="OrthoDB" id="9768851at2"/>
<name>H0E425_9ACTN</name>
<reference evidence="2 3" key="1">
    <citation type="journal article" date="2013" name="Biodegradation">
        <title>Quantitative proteomic analysis of ibuprofen-degrading Patulibacter sp. strain I11.</title>
        <authorList>
            <person name="Almeida B."/>
            <person name="Kjeldal H."/>
            <person name="Lolas I."/>
            <person name="Knudsen A.D."/>
            <person name="Carvalho G."/>
            <person name="Nielsen K.L."/>
            <person name="Barreto Crespo M.T."/>
            <person name="Stensballe A."/>
            <person name="Nielsen J.L."/>
        </authorList>
    </citation>
    <scope>NUCLEOTIDE SEQUENCE [LARGE SCALE GENOMIC DNA]</scope>
    <source>
        <strain evidence="2 3">I11</strain>
    </source>
</reference>
<proteinExistence type="predicted"/>
<dbReference type="AlphaFoldDB" id="H0E425"/>
<sequence>MVDLGYAALGAWSGGRFMHFGQPLDDEALVELLRPSGRLRTVITADVYGTGQADAVVGRAIAGVPRRDVRLVGAIGHDFYDGERQGAKGFPRFTDPALRGPEGYADYLRSAAERSLERCGSDRFDLLLLHNPDRIGYTSEVVWDALVDLRDQGLTDAIGVAPGPANGFTLDLLTCLDRFGDEIDWAMLILGPLEPWPAGLVLPACEQHDVRVLTRVTDYGGIFWGDLRPDTPLVDYDHRRYRPEGWIERGIPVLEKLAEIGRNHRMTPLQVAAQWTLAQPAVHCVAPTLIQELGDGARPIADKREELEALTAEPRLTQAELDRITVLGDNSGCMALKGATPAFEGDERPDQWAIGDLQLQAARRWGIDPDRQLVKIH</sequence>
<dbReference type="RefSeq" id="WP_007572877.1">
    <property type="nucleotide sequence ID" value="NZ_AGUD01000092.1"/>
</dbReference>
<feature type="domain" description="NADP-dependent oxidoreductase" evidence="1">
    <location>
        <begin position="44"/>
        <end position="287"/>
    </location>
</feature>
<keyword evidence="3" id="KW-1185">Reference proteome</keyword>
<dbReference type="EMBL" id="AGUD01000092">
    <property type="protein sequence ID" value="EHN11560.1"/>
    <property type="molecule type" value="Genomic_DNA"/>
</dbReference>
<dbReference type="PANTHER" id="PTHR43312:SF1">
    <property type="entry name" value="NADP-DEPENDENT OXIDOREDUCTASE DOMAIN-CONTAINING PROTEIN"/>
    <property type="match status" value="1"/>
</dbReference>
<dbReference type="Gene3D" id="3.20.20.100">
    <property type="entry name" value="NADP-dependent oxidoreductase domain"/>
    <property type="match status" value="1"/>
</dbReference>
<organism evidence="2 3">
    <name type="scientific">Patulibacter medicamentivorans</name>
    <dbReference type="NCBI Taxonomy" id="1097667"/>
    <lineage>
        <taxon>Bacteria</taxon>
        <taxon>Bacillati</taxon>
        <taxon>Actinomycetota</taxon>
        <taxon>Thermoleophilia</taxon>
        <taxon>Solirubrobacterales</taxon>
        <taxon>Patulibacteraceae</taxon>
        <taxon>Patulibacter</taxon>
    </lineage>
</organism>
<evidence type="ECO:0000313" key="2">
    <source>
        <dbReference type="EMBL" id="EHN11560.1"/>
    </source>
</evidence>